<feature type="region of interest" description="Disordered" evidence="1">
    <location>
        <begin position="67"/>
        <end position="94"/>
    </location>
</feature>
<evidence type="ECO:0000256" key="1">
    <source>
        <dbReference type="SAM" id="MobiDB-lite"/>
    </source>
</evidence>
<accession>A0A1R0GMB5</accession>
<keyword evidence="3" id="KW-1185">Reference proteome</keyword>
<protein>
    <submittedName>
        <fullName evidence="2">Uncharacterized protein</fullName>
    </submittedName>
</protein>
<sequence>MGCAKKVSDVNVGSGFSIPVRPGRYCSHTLPIYTSPVSSCTDNTKCLYSPQVSNNRIEIYWRGVGLEPNESSSKENTRSSITGSPAKSTDGYRCSLSSRASIEIDAKASLSLSSATSHQASNSGVNP</sequence>
<evidence type="ECO:0000313" key="2">
    <source>
        <dbReference type="EMBL" id="OLY78022.1"/>
    </source>
</evidence>
<feature type="compositionally biased region" description="Polar residues" evidence="1">
    <location>
        <begin position="78"/>
        <end position="87"/>
    </location>
</feature>
<dbReference type="EMBL" id="LSSL01007381">
    <property type="protein sequence ID" value="OLY78022.1"/>
    <property type="molecule type" value="Genomic_DNA"/>
</dbReference>
<reference evidence="2 3" key="1">
    <citation type="journal article" date="2016" name="Mol. Biol. Evol.">
        <title>Genome-Wide Survey of Gut Fungi (Harpellales) Reveals the First Horizontally Transferred Ubiquitin Gene from a Mosquito Host.</title>
        <authorList>
            <person name="Wang Y."/>
            <person name="White M.M."/>
            <person name="Kvist S."/>
            <person name="Moncalvo J.M."/>
        </authorList>
    </citation>
    <scope>NUCLEOTIDE SEQUENCE [LARGE SCALE GENOMIC DNA]</scope>
    <source>
        <strain evidence="2 3">ALG-7-W6</strain>
    </source>
</reference>
<proteinExistence type="predicted"/>
<name>A0A1R0GMB5_9FUNG</name>
<gene>
    <name evidence="2" type="ORF">AYI68_g7938</name>
</gene>
<evidence type="ECO:0000313" key="3">
    <source>
        <dbReference type="Proteomes" id="UP000187455"/>
    </source>
</evidence>
<comment type="caution">
    <text evidence="2">The sequence shown here is derived from an EMBL/GenBank/DDBJ whole genome shotgun (WGS) entry which is preliminary data.</text>
</comment>
<dbReference type="Proteomes" id="UP000187455">
    <property type="component" value="Unassembled WGS sequence"/>
</dbReference>
<dbReference type="AlphaFoldDB" id="A0A1R0GMB5"/>
<organism evidence="2 3">
    <name type="scientific">Smittium mucronatum</name>
    <dbReference type="NCBI Taxonomy" id="133383"/>
    <lineage>
        <taxon>Eukaryota</taxon>
        <taxon>Fungi</taxon>
        <taxon>Fungi incertae sedis</taxon>
        <taxon>Zoopagomycota</taxon>
        <taxon>Kickxellomycotina</taxon>
        <taxon>Harpellomycetes</taxon>
        <taxon>Harpellales</taxon>
        <taxon>Legeriomycetaceae</taxon>
        <taxon>Smittium</taxon>
    </lineage>
</organism>